<dbReference type="GO" id="GO:0003824">
    <property type="term" value="F:catalytic activity"/>
    <property type="evidence" value="ECO:0007669"/>
    <property type="project" value="InterPro"/>
</dbReference>
<sequence>MSSLWPELERLLGEVQKPARYIGCEDGMILPAHHPDKAAWLLIYPDTYEVGLPNQGLQILYEILNERPDAVAERSYAPWTDLAAALRREGLPLFSLDTHRAAGDFDLLAFNLSAELVYTNLLECLDLAGVPIRTADRGPEHPLVLVGGHCSYNPEPLADFIDAAVLGDGEEVVSEISEVVAAWKAQGRTSREDVLLALAGVTGVYVPSLYTVGFRDDGILDVVRPLHPAVPELVEKRTVADLADWPYPKNQLVSLTEVVHDRLNVEVFRGCTRGCRFCQAGMITRPVRERPAEQVRTMVAEGLR</sequence>
<dbReference type="SFLD" id="SFLDS00029">
    <property type="entry name" value="Radical_SAM"/>
    <property type="match status" value="1"/>
</dbReference>
<feature type="domain" description="Radical SAM" evidence="1">
    <location>
        <begin position="56"/>
        <end position="207"/>
    </location>
</feature>
<organism evidence="2">
    <name type="scientific">marine metagenome</name>
    <dbReference type="NCBI Taxonomy" id="408172"/>
    <lineage>
        <taxon>unclassified sequences</taxon>
        <taxon>metagenomes</taxon>
        <taxon>ecological metagenomes</taxon>
    </lineage>
</organism>
<reference evidence="2" key="1">
    <citation type="submission" date="2018-05" db="EMBL/GenBank/DDBJ databases">
        <authorList>
            <person name="Lanie J.A."/>
            <person name="Ng W.-L."/>
            <person name="Kazmierczak K.M."/>
            <person name="Andrzejewski T.M."/>
            <person name="Davidsen T.M."/>
            <person name="Wayne K.J."/>
            <person name="Tettelin H."/>
            <person name="Glass J.I."/>
            <person name="Rusch D."/>
            <person name="Podicherti R."/>
            <person name="Tsui H.-C.T."/>
            <person name="Winkler M.E."/>
        </authorList>
    </citation>
    <scope>NUCLEOTIDE SEQUENCE</scope>
</reference>
<dbReference type="PANTHER" id="PTHR42731">
    <property type="entry name" value="SLL1084 PROTEIN"/>
    <property type="match status" value="1"/>
</dbReference>
<dbReference type="InterPro" id="IPR045784">
    <property type="entry name" value="Radical_SAM_N2"/>
</dbReference>
<dbReference type="InterPro" id="IPR007197">
    <property type="entry name" value="rSAM"/>
</dbReference>
<dbReference type="InterPro" id="IPR058240">
    <property type="entry name" value="rSAM_sf"/>
</dbReference>
<proteinExistence type="predicted"/>
<protein>
    <recommendedName>
        <fullName evidence="1">Radical SAM domain-containing protein</fullName>
    </recommendedName>
</protein>
<dbReference type="EMBL" id="UINC01128887">
    <property type="protein sequence ID" value="SVD08917.1"/>
    <property type="molecule type" value="Genomic_DNA"/>
</dbReference>
<dbReference type="Pfam" id="PF19864">
    <property type="entry name" value="Radical_SAM_N2"/>
    <property type="match status" value="1"/>
</dbReference>
<dbReference type="PANTHER" id="PTHR42731:SF1">
    <property type="entry name" value="RADICAL SAM DOMAIN PROTEIN"/>
    <property type="match status" value="1"/>
</dbReference>
<dbReference type="SUPFAM" id="SSF102114">
    <property type="entry name" value="Radical SAM enzymes"/>
    <property type="match status" value="1"/>
</dbReference>
<name>A0A382SI90_9ZZZZ</name>
<dbReference type="GO" id="GO:0051536">
    <property type="term" value="F:iron-sulfur cluster binding"/>
    <property type="evidence" value="ECO:0007669"/>
    <property type="project" value="InterPro"/>
</dbReference>
<dbReference type="SFLD" id="SFLDG01082">
    <property type="entry name" value="B12-binding_domain_containing"/>
    <property type="match status" value="1"/>
</dbReference>
<gene>
    <name evidence="2" type="ORF">METZ01_LOCUS361771</name>
</gene>
<feature type="non-terminal residue" evidence="2">
    <location>
        <position position="304"/>
    </location>
</feature>
<accession>A0A382SI90</accession>
<evidence type="ECO:0000259" key="1">
    <source>
        <dbReference type="Pfam" id="PF19864"/>
    </source>
</evidence>
<dbReference type="AlphaFoldDB" id="A0A382SI90"/>
<evidence type="ECO:0000313" key="2">
    <source>
        <dbReference type="EMBL" id="SVD08917.1"/>
    </source>
</evidence>